<evidence type="ECO:0000256" key="3">
    <source>
        <dbReference type="ARBA" id="ARBA00022679"/>
    </source>
</evidence>
<feature type="transmembrane region" description="Helical" evidence="8">
    <location>
        <begin position="103"/>
        <end position="120"/>
    </location>
</feature>
<gene>
    <name evidence="9" type="ORF">GCM10011402_34660</name>
</gene>
<evidence type="ECO:0000256" key="6">
    <source>
        <dbReference type="ARBA" id="ARBA00023136"/>
    </source>
</evidence>
<dbReference type="EMBL" id="BMIV01000022">
    <property type="protein sequence ID" value="GGF79089.1"/>
    <property type="molecule type" value="Genomic_DNA"/>
</dbReference>
<proteinExistence type="inferred from homology"/>
<feature type="transmembrane region" description="Helical" evidence="8">
    <location>
        <begin position="203"/>
        <end position="222"/>
    </location>
</feature>
<keyword evidence="3" id="KW-0808">Transferase</keyword>
<keyword evidence="6 8" id="KW-0472">Membrane</keyword>
<organism evidence="9 10">
    <name type="scientific">Paracoccus acridae</name>
    <dbReference type="NCBI Taxonomy" id="1795310"/>
    <lineage>
        <taxon>Bacteria</taxon>
        <taxon>Pseudomonadati</taxon>
        <taxon>Pseudomonadota</taxon>
        <taxon>Alphaproteobacteria</taxon>
        <taxon>Rhodobacterales</taxon>
        <taxon>Paracoccaceae</taxon>
        <taxon>Paracoccus</taxon>
    </lineage>
</organism>
<feature type="transmembrane region" description="Helical" evidence="8">
    <location>
        <begin position="285"/>
        <end position="311"/>
    </location>
</feature>
<keyword evidence="5 8" id="KW-1133">Transmembrane helix</keyword>
<comment type="caution">
    <text evidence="9">The sequence shown here is derived from an EMBL/GenBank/DDBJ whole genome shotgun (WGS) entry which is preliminary data.</text>
</comment>
<comment type="similarity">
    <text evidence="7">Belongs to the glycosyltransferase 87 family.</text>
</comment>
<evidence type="ECO:0008006" key="11">
    <source>
        <dbReference type="Google" id="ProtNLM"/>
    </source>
</evidence>
<reference evidence="10" key="1">
    <citation type="journal article" date="2019" name="Int. J. Syst. Evol. Microbiol.">
        <title>The Global Catalogue of Microorganisms (GCM) 10K type strain sequencing project: providing services to taxonomists for standard genome sequencing and annotation.</title>
        <authorList>
            <consortium name="The Broad Institute Genomics Platform"/>
            <consortium name="The Broad Institute Genome Sequencing Center for Infectious Disease"/>
            <person name="Wu L."/>
            <person name="Ma J."/>
        </authorList>
    </citation>
    <scope>NUCLEOTIDE SEQUENCE [LARGE SCALE GENOMIC DNA]</scope>
    <source>
        <strain evidence="10">CGMCC 1.15419</strain>
    </source>
</reference>
<name>A0ABQ1VM04_9RHOB</name>
<protein>
    <recommendedName>
        <fullName evidence="11">DUF2029 domain-containing protein</fullName>
    </recommendedName>
</protein>
<evidence type="ECO:0000256" key="7">
    <source>
        <dbReference type="ARBA" id="ARBA00024033"/>
    </source>
</evidence>
<evidence type="ECO:0000313" key="9">
    <source>
        <dbReference type="EMBL" id="GGF79089.1"/>
    </source>
</evidence>
<sequence length="381" mass="41430">MQERNPADPLRSLVMVLLALASIWSMAQEFGRVASPHGLWDFGAFIASGRAAAEGLDPYGIYPLTPHVVLPGFEAWNPNLNPPISALLFQMFDLAPPEVSLRVWLWISVACYAVTVVLLVRRYGKGIEGLLIAIWAFGLAGFWDTLFLGQIYLPLLLMAVGAWLLLERGQLVWAGILVGLVVSMKPNFLVWPVLLFLSGHRQPALISLVVATVVSLVPMMVLGPEVYHQWLRLVASDGERAFFLTNASLSGLAARAGIPQAGMVLSLGLLLGLAAWAFLRRPGIVAAGGAALVASVLASPLGWIHYTLFLLPVLLHHWHRRMMWVVGGLLVVPVPFVISQFGSADWVQLTLGSVYGWAVVLCMAVVMLPDGDRLRSPSLAR</sequence>
<evidence type="ECO:0000313" key="10">
    <source>
        <dbReference type="Proteomes" id="UP000640509"/>
    </source>
</evidence>
<accession>A0ABQ1VM04</accession>
<keyword evidence="4 8" id="KW-0812">Transmembrane</keyword>
<comment type="subcellular location">
    <subcellularLocation>
        <location evidence="1">Cell membrane</location>
        <topology evidence="1">Multi-pass membrane protein</topology>
    </subcellularLocation>
</comment>
<evidence type="ECO:0000256" key="2">
    <source>
        <dbReference type="ARBA" id="ARBA00022475"/>
    </source>
</evidence>
<evidence type="ECO:0000256" key="8">
    <source>
        <dbReference type="SAM" id="Phobius"/>
    </source>
</evidence>
<feature type="transmembrane region" description="Helical" evidence="8">
    <location>
        <begin position="323"/>
        <end position="342"/>
    </location>
</feature>
<dbReference type="InterPro" id="IPR018584">
    <property type="entry name" value="GT87"/>
</dbReference>
<evidence type="ECO:0000256" key="5">
    <source>
        <dbReference type="ARBA" id="ARBA00022989"/>
    </source>
</evidence>
<evidence type="ECO:0000256" key="1">
    <source>
        <dbReference type="ARBA" id="ARBA00004651"/>
    </source>
</evidence>
<feature type="transmembrane region" description="Helical" evidence="8">
    <location>
        <begin position="354"/>
        <end position="371"/>
    </location>
</feature>
<feature type="transmembrane region" description="Helical" evidence="8">
    <location>
        <begin position="173"/>
        <end position="197"/>
    </location>
</feature>
<dbReference type="Proteomes" id="UP000640509">
    <property type="component" value="Unassembled WGS sequence"/>
</dbReference>
<dbReference type="RefSeq" id="WP_188716817.1">
    <property type="nucleotide sequence ID" value="NZ_BMIV01000022.1"/>
</dbReference>
<feature type="transmembrane region" description="Helical" evidence="8">
    <location>
        <begin position="261"/>
        <end position="279"/>
    </location>
</feature>
<evidence type="ECO:0000256" key="4">
    <source>
        <dbReference type="ARBA" id="ARBA00022692"/>
    </source>
</evidence>
<feature type="transmembrane region" description="Helical" evidence="8">
    <location>
        <begin position="127"/>
        <end position="143"/>
    </location>
</feature>
<keyword evidence="10" id="KW-1185">Reference proteome</keyword>
<keyword evidence="2" id="KW-1003">Cell membrane</keyword>
<dbReference type="Pfam" id="PF09594">
    <property type="entry name" value="GT87"/>
    <property type="match status" value="1"/>
</dbReference>